<dbReference type="Proteomes" id="UP000290218">
    <property type="component" value="Unassembled WGS sequence"/>
</dbReference>
<dbReference type="AlphaFoldDB" id="A0A4Q1CCE2"/>
<protein>
    <submittedName>
        <fullName evidence="1">Uncharacterized protein</fullName>
    </submittedName>
</protein>
<evidence type="ECO:0000313" key="1">
    <source>
        <dbReference type="EMBL" id="RXK56807.1"/>
    </source>
</evidence>
<dbReference type="OrthoDB" id="9857440at2"/>
<comment type="caution">
    <text evidence="1">The sequence shown here is derived from an EMBL/GenBank/DDBJ whole genome shotgun (WGS) entry which is preliminary data.</text>
</comment>
<dbReference type="EMBL" id="SDHX01000001">
    <property type="protein sequence ID" value="RXK56807.1"/>
    <property type="molecule type" value="Genomic_DNA"/>
</dbReference>
<organism evidence="1 2">
    <name type="scientific">Oleiharenicola lentus</name>
    <dbReference type="NCBI Taxonomy" id="2508720"/>
    <lineage>
        <taxon>Bacteria</taxon>
        <taxon>Pseudomonadati</taxon>
        <taxon>Verrucomicrobiota</taxon>
        <taxon>Opitutia</taxon>
        <taxon>Opitutales</taxon>
        <taxon>Opitutaceae</taxon>
        <taxon>Oleiharenicola</taxon>
    </lineage>
</organism>
<name>A0A4Q1CCE2_9BACT</name>
<sequence length="144" mass="15144">METQPSPLSLILAVTVTQFRPFGGIFPISATYKVVSASPGVSVFGATIVVKGTQPAKLVFQLTDKNYVFVGATFDANGPTPDVGTTEFPSVSIDRTPAGNTLTITDANDPRNLGKVYGYVLLVQNTLTAEIGLIDPNIINDTGP</sequence>
<gene>
    <name evidence="1" type="ORF">ESB00_13330</name>
</gene>
<proteinExistence type="predicted"/>
<keyword evidence="2" id="KW-1185">Reference proteome</keyword>
<reference evidence="1 2" key="1">
    <citation type="submission" date="2019-01" db="EMBL/GenBank/DDBJ databases">
        <title>Lacunisphaera sp. strain TWA-58.</title>
        <authorList>
            <person name="Chen W.-M."/>
        </authorList>
    </citation>
    <scope>NUCLEOTIDE SEQUENCE [LARGE SCALE GENOMIC DNA]</scope>
    <source>
        <strain evidence="1 2">TWA-58</strain>
    </source>
</reference>
<dbReference type="RefSeq" id="WP_129048172.1">
    <property type="nucleotide sequence ID" value="NZ_SDHX01000001.1"/>
</dbReference>
<evidence type="ECO:0000313" key="2">
    <source>
        <dbReference type="Proteomes" id="UP000290218"/>
    </source>
</evidence>
<accession>A0A4Q1CCE2</accession>